<evidence type="ECO:0000256" key="1">
    <source>
        <dbReference type="ARBA" id="ARBA00010139"/>
    </source>
</evidence>
<dbReference type="eggNOG" id="KOG1399">
    <property type="taxonomic scope" value="Eukaryota"/>
</dbReference>
<organism evidence="2 3">
    <name type="scientific">Fusarium vanettenii (strain ATCC MYA-4622 / CBS 123669 / FGSC 9596 / NRRL 45880 / 77-13-4)</name>
    <name type="common">Fusarium solani subsp. pisi</name>
    <dbReference type="NCBI Taxonomy" id="660122"/>
    <lineage>
        <taxon>Eukaryota</taxon>
        <taxon>Fungi</taxon>
        <taxon>Dikarya</taxon>
        <taxon>Ascomycota</taxon>
        <taxon>Pezizomycotina</taxon>
        <taxon>Sordariomycetes</taxon>
        <taxon>Hypocreomycetidae</taxon>
        <taxon>Hypocreales</taxon>
        <taxon>Nectriaceae</taxon>
        <taxon>Fusarium</taxon>
        <taxon>Fusarium solani species complex</taxon>
        <taxon>Fusarium vanettenii</taxon>
    </lineage>
</organism>
<accession>C7ZAL0</accession>
<sequence>MPNYFIFNGPNYLVGYGSLLSIMDWIADYIMRWIKKISTGDIKSVTVDVGAIADYNTYTHEFLKRTVWISGCRSWYKNNKVDGKVTAMYAGSIIHYKEILESFRTEDFNFEYNSRNRFRFMGNGLTVLEEKGENLGFYVK</sequence>
<protein>
    <submittedName>
        <fullName evidence="2">Uncharacterized protein</fullName>
    </submittedName>
</protein>
<dbReference type="AlphaFoldDB" id="C7ZAL0"/>
<evidence type="ECO:0000313" key="3">
    <source>
        <dbReference type="Proteomes" id="UP000005206"/>
    </source>
</evidence>
<comment type="similarity">
    <text evidence="1">Belongs to the FAD-binding monooxygenase family.</text>
</comment>
<proteinExistence type="inferred from homology"/>
<dbReference type="InterPro" id="IPR051209">
    <property type="entry name" value="FAD-bind_Monooxygenase_sf"/>
</dbReference>
<dbReference type="OrthoDB" id="74360at2759"/>
<dbReference type="SUPFAM" id="SSF51905">
    <property type="entry name" value="FAD/NAD(P)-binding domain"/>
    <property type="match status" value="1"/>
</dbReference>
<dbReference type="InterPro" id="IPR036188">
    <property type="entry name" value="FAD/NAD-bd_sf"/>
</dbReference>
<dbReference type="PANTHER" id="PTHR42877:SF11">
    <property type="entry name" value="MONOOXYGENASE, PUTATIVE (AFU_ORTHOLOGUE AFUA_6G13790)-RELATED"/>
    <property type="match status" value="1"/>
</dbReference>
<dbReference type="HOGENOM" id="CLU_120074_1_0_1"/>
<dbReference type="EMBL" id="GG698912">
    <property type="protein sequence ID" value="EEU39695.1"/>
    <property type="molecule type" value="Genomic_DNA"/>
</dbReference>
<evidence type="ECO:0000313" key="2">
    <source>
        <dbReference type="EMBL" id="EEU39695.1"/>
    </source>
</evidence>
<dbReference type="KEGG" id="nhe:NECHADRAFT_94726"/>
<dbReference type="PANTHER" id="PTHR42877">
    <property type="entry name" value="L-ORNITHINE N(5)-MONOOXYGENASE-RELATED"/>
    <property type="match status" value="1"/>
</dbReference>
<dbReference type="Proteomes" id="UP000005206">
    <property type="component" value="Chromosome 6"/>
</dbReference>
<dbReference type="Gene3D" id="3.50.50.60">
    <property type="entry name" value="FAD/NAD(P)-binding domain"/>
    <property type="match status" value="1"/>
</dbReference>
<dbReference type="VEuPathDB" id="FungiDB:NECHADRAFT_94726"/>
<reference evidence="2 3" key="1">
    <citation type="journal article" date="2009" name="PLoS Genet.">
        <title>The genome of Nectria haematococca: contribution of supernumerary chromosomes to gene expansion.</title>
        <authorList>
            <person name="Coleman J.J."/>
            <person name="Rounsley S.D."/>
            <person name="Rodriguez-Carres M."/>
            <person name="Kuo A."/>
            <person name="Wasmann C.C."/>
            <person name="Grimwood J."/>
            <person name="Schmutz J."/>
            <person name="Taga M."/>
            <person name="White G.J."/>
            <person name="Zhou S."/>
            <person name="Schwartz D.C."/>
            <person name="Freitag M."/>
            <person name="Ma L.J."/>
            <person name="Danchin E.G."/>
            <person name="Henrissat B."/>
            <person name="Coutinho P.M."/>
            <person name="Nelson D.R."/>
            <person name="Straney D."/>
            <person name="Napoli C.A."/>
            <person name="Barker B.M."/>
            <person name="Gribskov M."/>
            <person name="Rep M."/>
            <person name="Kroken S."/>
            <person name="Molnar I."/>
            <person name="Rensing C."/>
            <person name="Kennell J.C."/>
            <person name="Zamora J."/>
            <person name="Farman M.L."/>
            <person name="Selker E.U."/>
            <person name="Salamov A."/>
            <person name="Shapiro H."/>
            <person name="Pangilinan J."/>
            <person name="Lindquist E."/>
            <person name="Lamers C."/>
            <person name="Grigoriev I.V."/>
            <person name="Geiser D.M."/>
            <person name="Covert S.F."/>
            <person name="Temporini E."/>
            <person name="Vanetten H.D."/>
        </authorList>
    </citation>
    <scope>NUCLEOTIDE SEQUENCE [LARGE SCALE GENOMIC DNA]</scope>
    <source>
        <strain evidence="3">ATCC MYA-4622 / CBS 123669 / FGSC 9596 / NRRL 45880 / 77-13-4</strain>
    </source>
</reference>
<dbReference type="GeneID" id="9672189"/>
<keyword evidence="3" id="KW-1185">Reference proteome</keyword>
<dbReference type="RefSeq" id="XP_003045408.1">
    <property type="nucleotide sequence ID" value="XM_003045362.1"/>
</dbReference>
<gene>
    <name evidence="2" type="ORF">NECHADRAFT_94726</name>
</gene>
<dbReference type="OMA" id="ARSHILC"/>
<dbReference type="InParanoid" id="C7ZAL0"/>
<name>C7ZAL0_FUSV7</name>